<dbReference type="EMBL" id="DRMJ01000281">
    <property type="protein sequence ID" value="HHL43058.1"/>
    <property type="molecule type" value="Genomic_DNA"/>
</dbReference>
<accession>A0A7C5QWC7</accession>
<keyword evidence="3 6" id="KW-0347">Helicase</keyword>
<dbReference type="Proteomes" id="UP000885830">
    <property type="component" value="Unassembled WGS sequence"/>
</dbReference>
<dbReference type="PANTHER" id="PTHR11070">
    <property type="entry name" value="UVRD / RECB / PCRA DNA HELICASE FAMILY MEMBER"/>
    <property type="match status" value="1"/>
</dbReference>
<keyword evidence="4 6" id="KW-0067">ATP-binding</keyword>
<comment type="caution">
    <text evidence="8">The sequence shown here is derived from an EMBL/GenBank/DDBJ whole genome shotgun (WGS) entry which is preliminary data.</text>
</comment>
<sequence>MGNTHDTAYQEAVSMQNKASAPRKSVFVSANAGSGKTRVLVDRVSRILRLGTAPDKILCLTYTKAAANEMQARLFETLGKWSVMDDADLSLTLDALEGACENRSPEDIGKARELFARALETPGGLKVQTIHAFCEKLLRQFPLEAGISPGTESIDEVEAAALYARVIETIERQALADPAGAIANAMTVIAKTKSEALIEQVLTSAMKGCYTIDRWAKTGLAPLEQALNVDPDTNVEQIIEQSWKKVSLAKLKSAQADLQVSSKVTDIKLAASIDDVLAAPDVPLAFARYKALFLTKGDTPKKRMVTQEAGALAKTYFGFGDDLPSAEALRLLQDVQNIRAVSVFQLTKSVLVLSRQAVKIYRDLKAKMNVIDFDDQIMKVRALLVMAEARDWVRYKLDGGVDHILLDEAQDTAAAPWDIIKALSDEFFQPSPDRDPRIPRTLFAVGDEKQSIYSFQGAEPELFLTELQALTERQTETPNVKMS</sequence>
<evidence type="ECO:0000259" key="7">
    <source>
        <dbReference type="PROSITE" id="PS51198"/>
    </source>
</evidence>
<dbReference type="GO" id="GO:0043138">
    <property type="term" value="F:3'-5' DNA helicase activity"/>
    <property type="evidence" value="ECO:0007669"/>
    <property type="project" value="TreeGrafter"/>
</dbReference>
<dbReference type="Gene3D" id="3.40.50.300">
    <property type="entry name" value="P-loop containing nucleotide triphosphate hydrolases"/>
    <property type="match status" value="2"/>
</dbReference>
<dbReference type="InterPro" id="IPR027417">
    <property type="entry name" value="P-loop_NTPase"/>
</dbReference>
<reference evidence="8" key="1">
    <citation type="journal article" date="2020" name="mSystems">
        <title>Genome- and Community-Level Interaction Insights into Carbon Utilization and Element Cycling Functions of Hydrothermarchaeota in Hydrothermal Sediment.</title>
        <authorList>
            <person name="Zhou Z."/>
            <person name="Liu Y."/>
            <person name="Xu W."/>
            <person name="Pan J."/>
            <person name="Luo Z.H."/>
            <person name="Li M."/>
        </authorList>
    </citation>
    <scope>NUCLEOTIDE SEQUENCE [LARGE SCALE GENOMIC DNA]</scope>
    <source>
        <strain evidence="8">HyVt-485</strain>
    </source>
</reference>
<feature type="domain" description="UvrD-like helicase ATP-binding" evidence="7">
    <location>
        <begin position="9"/>
        <end position="483"/>
    </location>
</feature>
<dbReference type="GO" id="GO:0003677">
    <property type="term" value="F:DNA binding"/>
    <property type="evidence" value="ECO:0007669"/>
    <property type="project" value="InterPro"/>
</dbReference>
<evidence type="ECO:0000256" key="2">
    <source>
        <dbReference type="ARBA" id="ARBA00022801"/>
    </source>
</evidence>
<organism evidence="8">
    <name type="scientific">Hellea balneolensis</name>
    <dbReference type="NCBI Taxonomy" id="287478"/>
    <lineage>
        <taxon>Bacteria</taxon>
        <taxon>Pseudomonadati</taxon>
        <taxon>Pseudomonadota</taxon>
        <taxon>Alphaproteobacteria</taxon>
        <taxon>Maricaulales</taxon>
        <taxon>Robiginitomaculaceae</taxon>
        <taxon>Hellea</taxon>
    </lineage>
</organism>
<dbReference type="GO" id="GO:0016787">
    <property type="term" value="F:hydrolase activity"/>
    <property type="evidence" value="ECO:0007669"/>
    <property type="project" value="UniProtKB-UniRule"/>
</dbReference>
<dbReference type="PANTHER" id="PTHR11070:SF2">
    <property type="entry name" value="ATP-DEPENDENT DNA HELICASE SRS2"/>
    <property type="match status" value="1"/>
</dbReference>
<dbReference type="Pfam" id="PF00580">
    <property type="entry name" value="UvrD-helicase"/>
    <property type="match status" value="2"/>
</dbReference>
<dbReference type="SUPFAM" id="SSF52540">
    <property type="entry name" value="P-loop containing nucleoside triphosphate hydrolases"/>
    <property type="match status" value="1"/>
</dbReference>
<evidence type="ECO:0000256" key="4">
    <source>
        <dbReference type="ARBA" id="ARBA00022840"/>
    </source>
</evidence>
<dbReference type="GO" id="GO:0000725">
    <property type="term" value="P:recombinational repair"/>
    <property type="evidence" value="ECO:0007669"/>
    <property type="project" value="TreeGrafter"/>
</dbReference>
<evidence type="ECO:0000256" key="6">
    <source>
        <dbReference type="PROSITE-ProRule" id="PRU00560"/>
    </source>
</evidence>
<evidence type="ECO:0000256" key="3">
    <source>
        <dbReference type="ARBA" id="ARBA00022806"/>
    </source>
</evidence>
<dbReference type="GO" id="GO:0033202">
    <property type="term" value="C:DNA helicase complex"/>
    <property type="evidence" value="ECO:0007669"/>
    <property type="project" value="TreeGrafter"/>
</dbReference>
<keyword evidence="1 6" id="KW-0547">Nucleotide-binding</keyword>
<evidence type="ECO:0000256" key="5">
    <source>
        <dbReference type="ARBA" id="ARBA00034923"/>
    </source>
</evidence>
<dbReference type="InterPro" id="IPR014016">
    <property type="entry name" value="UvrD-like_ATP-bd"/>
</dbReference>
<dbReference type="AlphaFoldDB" id="A0A7C5QWC7"/>
<feature type="binding site" evidence="6">
    <location>
        <begin position="30"/>
        <end position="37"/>
    </location>
    <ligand>
        <name>ATP</name>
        <dbReference type="ChEBI" id="CHEBI:30616"/>
    </ligand>
</feature>
<keyword evidence="2 6" id="KW-0378">Hydrolase</keyword>
<gene>
    <name evidence="8" type="ORF">ENJ42_05525</name>
</gene>
<evidence type="ECO:0000313" key="8">
    <source>
        <dbReference type="EMBL" id="HHL43058.1"/>
    </source>
</evidence>
<dbReference type="PROSITE" id="PS51198">
    <property type="entry name" value="UVRD_HELICASE_ATP_BIND"/>
    <property type="match status" value="1"/>
</dbReference>
<proteinExistence type="predicted"/>
<evidence type="ECO:0000256" key="1">
    <source>
        <dbReference type="ARBA" id="ARBA00022741"/>
    </source>
</evidence>
<dbReference type="GO" id="GO:0005829">
    <property type="term" value="C:cytosol"/>
    <property type="evidence" value="ECO:0007669"/>
    <property type="project" value="TreeGrafter"/>
</dbReference>
<protein>
    <recommendedName>
        <fullName evidence="5">DNA 3'-5' helicase II</fullName>
    </recommendedName>
</protein>
<dbReference type="GO" id="GO:0005524">
    <property type="term" value="F:ATP binding"/>
    <property type="evidence" value="ECO:0007669"/>
    <property type="project" value="UniProtKB-UniRule"/>
</dbReference>
<name>A0A7C5QWC7_9PROT</name>
<dbReference type="InterPro" id="IPR000212">
    <property type="entry name" value="DNA_helicase_UvrD/REP"/>
</dbReference>
<feature type="non-terminal residue" evidence="8">
    <location>
        <position position="483"/>
    </location>
</feature>